<evidence type="ECO:0000313" key="2">
    <source>
        <dbReference type="Proteomes" id="UP001310594"/>
    </source>
</evidence>
<reference evidence="1" key="1">
    <citation type="submission" date="2023-08" db="EMBL/GenBank/DDBJ databases">
        <title>Black Yeasts Isolated from many extreme environments.</title>
        <authorList>
            <person name="Coleine C."/>
            <person name="Stajich J.E."/>
            <person name="Selbmann L."/>
        </authorList>
    </citation>
    <scope>NUCLEOTIDE SEQUENCE</scope>
    <source>
        <strain evidence="1">CCFEE 5810</strain>
    </source>
</reference>
<dbReference type="Proteomes" id="UP001310594">
    <property type="component" value="Unassembled WGS sequence"/>
</dbReference>
<gene>
    <name evidence="1" type="ORF">LTR97_005671</name>
</gene>
<evidence type="ECO:0000313" key="1">
    <source>
        <dbReference type="EMBL" id="KAK5699543.1"/>
    </source>
</evidence>
<dbReference type="EMBL" id="JAVRQU010000008">
    <property type="protein sequence ID" value="KAK5699543.1"/>
    <property type="molecule type" value="Genomic_DNA"/>
</dbReference>
<comment type="caution">
    <text evidence="1">The sequence shown here is derived from an EMBL/GenBank/DDBJ whole genome shotgun (WGS) entry which is preliminary data.</text>
</comment>
<dbReference type="AlphaFoldDB" id="A0AAN7WAJ5"/>
<protein>
    <submittedName>
        <fullName evidence="1">Uncharacterized protein</fullName>
    </submittedName>
</protein>
<name>A0AAN7WAJ5_9PEZI</name>
<accession>A0AAN7WAJ5</accession>
<organism evidence="1 2">
    <name type="scientific">Elasticomyces elasticus</name>
    <dbReference type="NCBI Taxonomy" id="574655"/>
    <lineage>
        <taxon>Eukaryota</taxon>
        <taxon>Fungi</taxon>
        <taxon>Dikarya</taxon>
        <taxon>Ascomycota</taxon>
        <taxon>Pezizomycotina</taxon>
        <taxon>Dothideomycetes</taxon>
        <taxon>Dothideomycetidae</taxon>
        <taxon>Mycosphaerellales</taxon>
        <taxon>Teratosphaeriaceae</taxon>
        <taxon>Elasticomyces</taxon>
    </lineage>
</organism>
<sequence length="145" mass="16350">MTSFTDVSNATLEDREELIQTVVSALQMIPNVSEDSRKEITSAALDVAMSALQNPSTPVSKDFLWNFYCMANDDRISSEQRETAVQIAAQYLLDKSRTWDTWHYSPDELDDTLNQVLWTYSERASVEQVALFSKAATKFVVGLLS</sequence>
<proteinExistence type="predicted"/>